<dbReference type="EMBL" id="JBHRVQ010000001">
    <property type="protein sequence ID" value="MFC3387100.1"/>
    <property type="molecule type" value="Genomic_DNA"/>
</dbReference>
<comment type="caution">
    <text evidence="4">The sequence shown here is derived from an EMBL/GenBank/DDBJ whole genome shotgun (WGS) entry which is preliminary data.</text>
</comment>
<dbReference type="PROSITE" id="PS51257">
    <property type="entry name" value="PROKAR_LIPOPROTEIN"/>
    <property type="match status" value="1"/>
</dbReference>
<sequence>MTNRYKLASVLLSASLVMAACGDNEDISEDTNDEISEDSSAEETEVDEIVEEGEGDTSMETVEDSSNDEPSMDSDSIAAVEDIPNEASEAIDAASGDFDGELKELEFENEDGQWVYKVDMENESEEYEATLSAEDLSIIEAETDGNDGYDMEEHLDYNNLIAAEEAIQTAMDENGGELESWTLSTDDGQPEYEIELTDGDVTIDAQNGEILETDD</sequence>
<dbReference type="InterPro" id="IPR025711">
    <property type="entry name" value="PepSY"/>
</dbReference>
<reference evidence="5" key="1">
    <citation type="journal article" date="2019" name="Int. J. Syst. Evol. Microbiol.">
        <title>The Global Catalogue of Microorganisms (GCM) 10K type strain sequencing project: providing services to taxonomists for standard genome sequencing and annotation.</title>
        <authorList>
            <consortium name="The Broad Institute Genomics Platform"/>
            <consortium name="The Broad Institute Genome Sequencing Center for Infectious Disease"/>
            <person name="Wu L."/>
            <person name="Ma J."/>
        </authorList>
    </citation>
    <scope>NUCLEOTIDE SEQUENCE [LARGE SCALE GENOMIC DNA]</scope>
    <source>
        <strain evidence="5">CCM 7756</strain>
    </source>
</reference>
<evidence type="ECO:0000313" key="4">
    <source>
        <dbReference type="EMBL" id="MFC3387100.1"/>
    </source>
</evidence>
<organism evidence="4 5">
    <name type="scientific">Salinicoccus sesuvii</name>
    <dbReference type="NCBI Taxonomy" id="868281"/>
    <lineage>
        <taxon>Bacteria</taxon>
        <taxon>Bacillati</taxon>
        <taxon>Bacillota</taxon>
        <taxon>Bacilli</taxon>
        <taxon>Bacillales</taxon>
        <taxon>Staphylococcaceae</taxon>
        <taxon>Salinicoccus</taxon>
    </lineage>
</organism>
<dbReference type="Pfam" id="PF03413">
    <property type="entry name" value="PepSY"/>
    <property type="match status" value="2"/>
</dbReference>
<keyword evidence="5" id="KW-1185">Reference proteome</keyword>
<evidence type="ECO:0000256" key="1">
    <source>
        <dbReference type="SAM" id="MobiDB-lite"/>
    </source>
</evidence>
<feature type="domain" description="PepSY" evidence="3">
    <location>
        <begin position="161"/>
        <end position="213"/>
    </location>
</feature>
<gene>
    <name evidence="4" type="ORF">ACFOEO_00575</name>
</gene>
<feature type="compositionally biased region" description="Acidic residues" evidence="1">
    <location>
        <begin position="24"/>
        <end position="72"/>
    </location>
</feature>
<feature type="domain" description="PepSY" evidence="3">
    <location>
        <begin position="87"/>
        <end position="141"/>
    </location>
</feature>
<accession>A0ABV7N0J2</accession>
<evidence type="ECO:0000259" key="3">
    <source>
        <dbReference type="Pfam" id="PF03413"/>
    </source>
</evidence>
<feature type="signal peptide" evidence="2">
    <location>
        <begin position="1"/>
        <end position="19"/>
    </location>
</feature>
<dbReference type="RefSeq" id="WP_380650590.1">
    <property type="nucleotide sequence ID" value="NZ_JBHRVQ010000001.1"/>
</dbReference>
<feature type="chain" id="PRO_5047420556" evidence="2">
    <location>
        <begin position="20"/>
        <end position="215"/>
    </location>
</feature>
<dbReference type="Gene3D" id="3.10.450.40">
    <property type="match status" value="2"/>
</dbReference>
<feature type="region of interest" description="Disordered" evidence="1">
    <location>
        <begin position="24"/>
        <end position="87"/>
    </location>
</feature>
<evidence type="ECO:0000313" key="5">
    <source>
        <dbReference type="Proteomes" id="UP001595637"/>
    </source>
</evidence>
<keyword evidence="2" id="KW-0732">Signal</keyword>
<proteinExistence type="predicted"/>
<protein>
    <submittedName>
        <fullName evidence="4">PepSY domain-containing protein</fullName>
    </submittedName>
</protein>
<name>A0ABV7N0J2_9STAP</name>
<dbReference type="Proteomes" id="UP001595637">
    <property type="component" value="Unassembled WGS sequence"/>
</dbReference>
<evidence type="ECO:0000256" key="2">
    <source>
        <dbReference type="SAM" id="SignalP"/>
    </source>
</evidence>